<reference evidence="2" key="1">
    <citation type="submission" date="2020-05" db="EMBL/GenBank/DDBJ databases">
        <title>WGS assembly of Panicum virgatum.</title>
        <authorList>
            <person name="Lovell J.T."/>
            <person name="Jenkins J."/>
            <person name="Shu S."/>
            <person name="Juenger T.E."/>
            <person name="Schmutz J."/>
        </authorList>
    </citation>
    <scope>NUCLEOTIDE SEQUENCE</scope>
    <source>
        <strain evidence="2">AP13</strain>
    </source>
</reference>
<dbReference type="AlphaFoldDB" id="A0A8T0PRY1"/>
<feature type="region of interest" description="Disordered" evidence="1">
    <location>
        <begin position="273"/>
        <end position="303"/>
    </location>
</feature>
<comment type="caution">
    <text evidence="2">The sequence shown here is derived from an EMBL/GenBank/DDBJ whole genome shotgun (WGS) entry which is preliminary data.</text>
</comment>
<proteinExistence type="predicted"/>
<feature type="compositionally biased region" description="Low complexity" evidence="1">
    <location>
        <begin position="273"/>
        <end position="293"/>
    </location>
</feature>
<dbReference type="EMBL" id="CM029051">
    <property type="protein sequence ID" value="KAG2563269.1"/>
    <property type="molecule type" value="Genomic_DNA"/>
</dbReference>
<evidence type="ECO:0000313" key="2">
    <source>
        <dbReference type="EMBL" id="KAG2563269.1"/>
    </source>
</evidence>
<sequence length="303" mass="31550">MARTLWSARASASHSPWLPTASSCPTGFIMFGRVLPGRRRSAALPAPGVVLPAGVLHAVPRASLADILRAALEVDDLGGDVAARSERGHGVPRAAEVDEEALAAGLAAETVGEVVHSVLDVVGDVPDLLDPVLGLLVVGGSGRGGTPDLAEEGVHAGELVVHVLDLAADAADERVLLGKEAAELAQQRAHGALGGADGEFHAFSWPWADYFINKTIKLEGKGKANCVAWAHAPAPLAHLRCEPTAHVRAYASRRPHALPRLLAAYAPPALPAHLPRAPRAVSPSPPAQARRSALTPRELRQPP</sequence>
<protein>
    <submittedName>
        <fullName evidence="2">Uncharacterized protein</fullName>
    </submittedName>
</protein>
<dbReference type="Proteomes" id="UP000823388">
    <property type="component" value="Chromosome 8K"/>
</dbReference>
<evidence type="ECO:0000313" key="3">
    <source>
        <dbReference type="Proteomes" id="UP000823388"/>
    </source>
</evidence>
<accession>A0A8T0PRY1</accession>
<keyword evidence="3" id="KW-1185">Reference proteome</keyword>
<dbReference type="PROSITE" id="PS51257">
    <property type="entry name" value="PROKAR_LIPOPROTEIN"/>
    <property type="match status" value="1"/>
</dbReference>
<gene>
    <name evidence="2" type="ORF">PVAP13_8KG312704</name>
</gene>
<organism evidence="2 3">
    <name type="scientific">Panicum virgatum</name>
    <name type="common">Blackwell switchgrass</name>
    <dbReference type="NCBI Taxonomy" id="38727"/>
    <lineage>
        <taxon>Eukaryota</taxon>
        <taxon>Viridiplantae</taxon>
        <taxon>Streptophyta</taxon>
        <taxon>Embryophyta</taxon>
        <taxon>Tracheophyta</taxon>
        <taxon>Spermatophyta</taxon>
        <taxon>Magnoliopsida</taxon>
        <taxon>Liliopsida</taxon>
        <taxon>Poales</taxon>
        <taxon>Poaceae</taxon>
        <taxon>PACMAD clade</taxon>
        <taxon>Panicoideae</taxon>
        <taxon>Panicodae</taxon>
        <taxon>Paniceae</taxon>
        <taxon>Panicinae</taxon>
        <taxon>Panicum</taxon>
        <taxon>Panicum sect. Hiantes</taxon>
    </lineage>
</organism>
<evidence type="ECO:0000256" key="1">
    <source>
        <dbReference type="SAM" id="MobiDB-lite"/>
    </source>
</evidence>
<name>A0A8T0PRY1_PANVG</name>